<keyword evidence="6" id="KW-0012">Acyltransferase</keyword>
<keyword evidence="7" id="KW-1185">Reference proteome</keyword>
<comment type="catalytic activity">
    <reaction evidence="4">
        <text>acetyl-CoA + 2-oxoglutarate + H2O = (2R)-homocitrate + CoA + H(+)</text>
        <dbReference type="Rhea" id="RHEA:12929"/>
        <dbReference type="ChEBI" id="CHEBI:15377"/>
        <dbReference type="ChEBI" id="CHEBI:15378"/>
        <dbReference type="ChEBI" id="CHEBI:16810"/>
        <dbReference type="ChEBI" id="CHEBI:57287"/>
        <dbReference type="ChEBI" id="CHEBI:57288"/>
        <dbReference type="ChEBI" id="CHEBI:58884"/>
        <dbReference type="EC" id="2.3.3.14"/>
    </reaction>
</comment>
<accession>A0A9X1MKI4</accession>
<dbReference type="Gene3D" id="1.10.238.260">
    <property type="match status" value="1"/>
</dbReference>
<dbReference type="InterPro" id="IPR000891">
    <property type="entry name" value="PYR_CT"/>
</dbReference>
<evidence type="ECO:0000313" key="6">
    <source>
        <dbReference type="EMBL" id="MCC9628823.1"/>
    </source>
</evidence>
<dbReference type="PROSITE" id="PS50991">
    <property type="entry name" value="PYR_CT"/>
    <property type="match status" value="1"/>
</dbReference>
<dbReference type="GO" id="GO:0004410">
    <property type="term" value="F:homocitrate synthase activity"/>
    <property type="evidence" value="ECO:0007669"/>
    <property type="project" value="UniProtKB-UniRule"/>
</dbReference>
<dbReference type="InterPro" id="IPR013785">
    <property type="entry name" value="Aldolase_TIM"/>
</dbReference>
<gene>
    <name evidence="6" type="primary">nifV</name>
    <name evidence="6" type="ORF">LOC68_10470</name>
</gene>
<evidence type="ECO:0000313" key="7">
    <source>
        <dbReference type="Proteomes" id="UP001139103"/>
    </source>
</evidence>
<dbReference type="Proteomes" id="UP001139103">
    <property type="component" value="Unassembled WGS sequence"/>
</dbReference>
<dbReference type="RefSeq" id="WP_230218302.1">
    <property type="nucleotide sequence ID" value="NZ_JAJKFT010000004.1"/>
</dbReference>
<proteinExistence type="inferred from homology"/>
<dbReference type="EC" id="2.3.3.14" evidence="4"/>
<dbReference type="AlphaFoldDB" id="A0A9X1MKI4"/>
<name>A0A9X1MKI4_9BACT</name>
<feature type="domain" description="Pyruvate carboxyltransferase" evidence="5">
    <location>
        <begin position="6"/>
        <end position="257"/>
    </location>
</feature>
<dbReference type="CDD" id="cd07939">
    <property type="entry name" value="DRE_TIM_NifV"/>
    <property type="match status" value="1"/>
</dbReference>
<reference evidence="6" key="1">
    <citation type="submission" date="2021-11" db="EMBL/GenBank/DDBJ databases">
        <title>Genome sequence.</title>
        <authorList>
            <person name="Sun Q."/>
        </authorList>
    </citation>
    <scope>NUCLEOTIDE SEQUENCE</scope>
    <source>
        <strain evidence="6">JC732</strain>
    </source>
</reference>
<evidence type="ECO:0000259" key="5">
    <source>
        <dbReference type="PROSITE" id="PS50991"/>
    </source>
</evidence>
<evidence type="ECO:0000256" key="1">
    <source>
        <dbReference type="ARBA" id="ARBA00006154"/>
    </source>
</evidence>
<dbReference type="GO" id="GO:0009399">
    <property type="term" value="P:nitrogen fixation"/>
    <property type="evidence" value="ECO:0007669"/>
    <property type="project" value="UniProtKB-UniRule"/>
</dbReference>
<dbReference type="PANTHER" id="PTHR42880:SF1">
    <property type="entry name" value="ISOPROPYLMALATE_HOMOCITRATE_CITRAMALATE SYNTHASE FAMILY PROTEIN"/>
    <property type="match status" value="1"/>
</dbReference>
<dbReference type="PROSITE" id="PS00816">
    <property type="entry name" value="AIPM_HOMOCIT_SYNTH_2"/>
    <property type="match status" value="1"/>
</dbReference>
<comment type="function">
    <text evidence="4">This protein is a Fe-Mo-cofactor biosynthetic component.</text>
</comment>
<dbReference type="Pfam" id="PF22617">
    <property type="entry name" value="HCS_D2"/>
    <property type="match status" value="1"/>
</dbReference>
<dbReference type="Gene3D" id="3.20.20.70">
    <property type="entry name" value="Aldolase class I"/>
    <property type="match status" value="1"/>
</dbReference>
<keyword evidence="4" id="KW-0535">Nitrogen fixation</keyword>
<comment type="similarity">
    <text evidence="1 3">Belongs to the alpha-IPM synthase/homocitrate synthase family.</text>
</comment>
<dbReference type="InterPro" id="IPR002034">
    <property type="entry name" value="AIPM/Hcit_synth_CS"/>
</dbReference>
<evidence type="ECO:0000256" key="2">
    <source>
        <dbReference type="ARBA" id="ARBA00022679"/>
    </source>
</evidence>
<dbReference type="GO" id="GO:0019752">
    <property type="term" value="P:carboxylic acid metabolic process"/>
    <property type="evidence" value="ECO:0007669"/>
    <property type="project" value="UniProtKB-UniRule"/>
</dbReference>
<protein>
    <recommendedName>
        <fullName evidence="4">Homocitrate synthase</fullName>
        <ecNumber evidence="4">2.3.3.14</ecNumber>
    </recommendedName>
</protein>
<dbReference type="PANTHER" id="PTHR42880">
    <property type="entry name" value="HOMOCITRATE SYNTHASE"/>
    <property type="match status" value="1"/>
</dbReference>
<dbReference type="InterPro" id="IPR013477">
    <property type="entry name" value="NifV/FrbC"/>
</dbReference>
<dbReference type="Pfam" id="PF00682">
    <property type="entry name" value="HMGL-like"/>
    <property type="match status" value="1"/>
</dbReference>
<evidence type="ECO:0000256" key="3">
    <source>
        <dbReference type="RuleBase" id="RU003523"/>
    </source>
</evidence>
<dbReference type="SUPFAM" id="SSF51569">
    <property type="entry name" value="Aldolase"/>
    <property type="match status" value="1"/>
</dbReference>
<organism evidence="6 7">
    <name type="scientific">Blastopirellula sediminis</name>
    <dbReference type="NCBI Taxonomy" id="2894196"/>
    <lineage>
        <taxon>Bacteria</taxon>
        <taxon>Pseudomonadati</taxon>
        <taxon>Planctomycetota</taxon>
        <taxon>Planctomycetia</taxon>
        <taxon>Pirellulales</taxon>
        <taxon>Pirellulaceae</taxon>
        <taxon>Blastopirellula</taxon>
    </lineage>
</organism>
<sequence length="377" mass="41358">MDSPSVVIDDTTLRDGEQSAGVAFSIEEKLAIARLLDEAGVPEMEIGIPAMGEEERESIRAVADLGLRAQLLVWCRMNEEDLQVAKDLPVQMIDVSIPLSDQHLRHKLHRSREWALAQIERIVPQAVDYGFEVCVGGEDASRADVDFLKQALEVAQRSGARRFRFADTVGVLEPFGVYTTIAQLRAACDLELEMHAHDDYGLATANTLAAVKAGATHVNTTVNGLGERAGNAALEEVALGLSQLYGMGTQICFERLPELSQRVEAASLRPVGWQKSLVGKGVFTHEAGVHVDGLLKDPRNYQGIDPAILGRRHELLLGKHSGTRAIERFYADHNLLISRLDAAALLAPLRRFVTQFKRSPSIEELQNLRTELAASLC</sequence>
<dbReference type="EMBL" id="JAJKFT010000004">
    <property type="protein sequence ID" value="MCC9628823.1"/>
    <property type="molecule type" value="Genomic_DNA"/>
</dbReference>
<dbReference type="InterPro" id="IPR054691">
    <property type="entry name" value="LeuA/HCS_post-cat"/>
</dbReference>
<evidence type="ECO:0000256" key="4">
    <source>
        <dbReference type="RuleBase" id="RU367143"/>
    </source>
</evidence>
<dbReference type="PROSITE" id="PS00815">
    <property type="entry name" value="AIPM_HOMOCIT_SYNTH_1"/>
    <property type="match status" value="1"/>
</dbReference>
<comment type="caution">
    <text evidence="6">The sequence shown here is derived from an EMBL/GenBank/DDBJ whole genome shotgun (WGS) entry which is preliminary data.</text>
</comment>
<keyword evidence="2 3" id="KW-0808">Transferase</keyword>
<dbReference type="NCBIfam" id="TIGR02660">
    <property type="entry name" value="nifV_homocitr"/>
    <property type="match status" value="1"/>
</dbReference>